<organism evidence="2 3">
    <name type="scientific">Chaetomidium leptoderma</name>
    <dbReference type="NCBI Taxonomy" id="669021"/>
    <lineage>
        <taxon>Eukaryota</taxon>
        <taxon>Fungi</taxon>
        <taxon>Dikarya</taxon>
        <taxon>Ascomycota</taxon>
        <taxon>Pezizomycotina</taxon>
        <taxon>Sordariomycetes</taxon>
        <taxon>Sordariomycetidae</taxon>
        <taxon>Sordariales</taxon>
        <taxon>Chaetomiaceae</taxon>
        <taxon>Chaetomidium</taxon>
    </lineage>
</organism>
<evidence type="ECO:0000313" key="3">
    <source>
        <dbReference type="Proteomes" id="UP001302745"/>
    </source>
</evidence>
<feature type="domain" description="GH18" evidence="1">
    <location>
        <begin position="23"/>
        <end position="122"/>
    </location>
</feature>
<evidence type="ECO:0000259" key="1">
    <source>
        <dbReference type="PROSITE" id="PS51910"/>
    </source>
</evidence>
<keyword evidence="3" id="KW-1185">Reference proteome</keyword>
<protein>
    <recommendedName>
        <fullName evidence="1">GH18 domain-containing protein</fullName>
    </recommendedName>
</protein>
<gene>
    <name evidence="2" type="ORF">C8A00DRAFT_28821</name>
</gene>
<reference evidence="2" key="1">
    <citation type="journal article" date="2023" name="Mol. Phylogenet. Evol.">
        <title>Genome-scale phylogeny and comparative genomics of the fungal order Sordariales.</title>
        <authorList>
            <person name="Hensen N."/>
            <person name="Bonometti L."/>
            <person name="Westerberg I."/>
            <person name="Brannstrom I.O."/>
            <person name="Guillou S."/>
            <person name="Cros-Aarteil S."/>
            <person name="Calhoun S."/>
            <person name="Haridas S."/>
            <person name="Kuo A."/>
            <person name="Mondo S."/>
            <person name="Pangilinan J."/>
            <person name="Riley R."/>
            <person name="LaButti K."/>
            <person name="Andreopoulos B."/>
            <person name="Lipzen A."/>
            <person name="Chen C."/>
            <person name="Yan M."/>
            <person name="Daum C."/>
            <person name="Ng V."/>
            <person name="Clum A."/>
            <person name="Steindorff A."/>
            <person name="Ohm R.A."/>
            <person name="Martin F."/>
            <person name="Silar P."/>
            <person name="Natvig D.O."/>
            <person name="Lalanne C."/>
            <person name="Gautier V."/>
            <person name="Ament-Velasquez S.L."/>
            <person name="Kruys A."/>
            <person name="Hutchinson M.I."/>
            <person name="Powell A.J."/>
            <person name="Barry K."/>
            <person name="Miller A.N."/>
            <person name="Grigoriev I.V."/>
            <person name="Debuchy R."/>
            <person name="Gladieux P."/>
            <person name="Hiltunen Thoren M."/>
            <person name="Johannesson H."/>
        </authorList>
    </citation>
    <scope>NUCLEOTIDE SEQUENCE</scope>
    <source>
        <strain evidence="2">CBS 538.74</strain>
    </source>
</reference>
<dbReference type="Proteomes" id="UP001302745">
    <property type="component" value="Unassembled WGS sequence"/>
</dbReference>
<dbReference type="GO" id="GO:0005975">
    <property type="term" value="P:carbohydrate metabolic process"/>
    <property type="evidence" value="ECO:0007669"/>
    <property type="project" value="InterPro"/>
</dbReference>
<dbReference type="AlphaFoldDB" id="A0AAN6VVU7"/>
<dbReference type="SUPFAM" id="SSF51445">
    <property type="entry name" value="(Trans)glycosidases"/>
    <property type="match status" value="1"/>
</dbReference>
<reference evidence="2" key="2">
    <citation type="submission" date="2023-05" db="EMBL/GenBank/DDBJ databases">
        <authorList>
            <consortium name="Lawrence Berkeley National Laboratory"/>
            <person name="Steindorff A."/>
            <person name="Hensen N."/>
            <person name="Bonometti L."/>
            <person name="Westerberg I."/>
            <person name="Brannstrom I.O."/>
            <person name="Guillou S."/>
            <person name="Cros-Aarteil S."/>
            <person name="Calhoun S."/>
            <person name="Haridas S."/>
            <person name="Kuo A."/>
            <person name="Mondo S."/>
            <person name="Pangilinan J."/>
            <person name="Riley R."/>
            <person name="Labutti K."/>
            <person name="Andreopoulos B."/>
            <person name="Lipzen A."/>
            <person name="Chen C."/>
            <person name="Yanf M."/>
            <person name="Daum C."/>
            <person name="Ng V."/>
            <person name="Clum A."/>
            <person name="Ohm R."/>
            <person name="Martin F."/>
            <person name="Silar P."/>
            <person name="Natvig D."/>
            <person name="Lalanne C."/>
            <person name="Gautier V."/>
            <person name="Ament-Velasquez S.L."/>
            <person name="Kruys A."/>
            <person name="Hutchinson M.I."/>
            <person name="Powell A.J."/>
            <person name="Barry K."/>
            <person name="Miller A.N."/>
            <person name="Grigoriev I.V."/>
            <person name="Debuchy R."/>
            <person name="Gladieux P."/>
            <person name="Thoren M.H."/>
            <person name="Johannesson H."/>
        </authorList>
    </citation>
    <scope>NUCLEOTIDE SEQUENCE</scope>
    <source>
        <strain evidence="2">CBS 538.74</strain>
    </source>
</reference>
<sequence length="122" mass="13224">MDYQPPALADCGYGPTYCGDVRDNVFGYYQSWKSSGSECGVLDPSQAPVEALKAVSFAFAYITPGTYDIVPMPGEGFDLIAHVANAKMRNPDNKMWVSIGGWTFNDNHTSTQPVFSDIASAL</sequence>
<dbReference type="EMBL" id="MU856840">
    <property type="protein sequence ID" value="KAK4158314.1"/>
    <property type="molecule type" value="Genomic_DNA"/>
</dbReference>
<accession>A0AAN6VVU7</accession>
<proteinExistence type="predicted"/>
<comment type="caution">
    <text evidence="2">The sequence shown here is derived from an EMBL/GenBank/DDBJ whole genome shotgun (WGS) entry which is preliminary data.</text>
</comment>
<evidence type="ECO:0000313" key="2">
    <source>
        <dbReference type="EMBL" id="KAK4158314.1"/>
    </source>
</evidence>
<dbReference type="InterPro" id="IPR001223">
    <property type="entry name" value="Glyco_hydro18_cat"/>
</dbReference>
<dbReference type="PROSITE" id="PS51910">
    <property type="entry name" value="GH18_2"/>
    <property type="match status" value="1"/>
</dbReference>
<dbReference type="Gene3D" id="3.20.20.80">
    <property type="entry name" value="Glycosidases"/>
    <property type="match status" value="1"/>
</dbReference>
<dbReference type="InterPro" id="IPR017853">
    <property type="entry name" value="GH"/>
</dbReference>
<dbReference type="Pfam" id="PF00704">
    <property type="entry name" value="Glyco_hydro_18"/>
    <property type="match status" value="1"/>
</dbReference>
<name>A0AAN6VVU7_9PEZI</name>